<evidence type="ECO:0000313" key="1">
    <source>
        <dbReference type="EMBL" id="KHG03963.1"/>
    </source>
</evidence>
<dbReference type="Proteomes" id="UP000032142">
    <property type="component" value="Unassembled WGS sequence"/>
</dbReference>
<comment type="caution">
    <text evidence="1">The sequence shown here is derived from an EMBL/GenBank/DDBJ whole genome shotgun (WGS) entry which is preliminary data.</text>
</comment>
<protein>
    <submittedName>
        <fullName evidence="1">Uncharacterized protein</fullName>
    </submittedName>
</protein>
<dbReference type="AlphaFoldDB" id="A0A0B0MPB4"/>
<keyword evidence="2" id="KW-1185">Reference proteome</keyword>
<name>A0A0B0MPB4_GOSAR</name>
<accession>A0A0B0MPB4</accession>
<reference evidence="2" key="1">
    <citation type="submission" date="2014-09" db="EMBL/GenBank/DDBJ databases">
        <authorList>
            <person name="Mudge J."/>
            <person name="Ramaraj T."/>
            <person name="Lindquist I.E."/>
            <person name="Bharti A.K."/>
            <person name="Sundararajan A."/>
            <person name="Cameron C.T."/>
            <person name="Woodward J.E."/>
            <person name="May G.D."/>
            <person name="Brubaker C."/>
            <person name="Broadhvest J."/>
            <person name="Wilkins T.A."/>
        </authorList>
    </citation>
    <scope>NUCLEOTIDE SEQUENCE</scope>
    <source>
        <strain evidence="2">cv. AKA8401</strain>
    </source>
</reference>
<gene>
    <name evidence="1" type="ORF">F383_28434</name>
</gene>
<dbReference type="EMBL" id="JRRC01401670">
    <property type="protein sequence ID" value="KHG03963.1"/>
    <property type="molecule type" value="Genomic_DNA"/>
</dbReference>
<proteinExistence type="predicted"/>
<organism evidence="1 2">
    <name type="scientific">Gossypium arboreum</name>
    <name type="common">Tree cotton</name>
    <name type="synonym">Gossypium nanking</name>
    <dbReference type="NCBI Taxonomy" id="29729"/>
    <lineage>
        <taxon>Eukaryota</taxon>
        <taxon>Viridiplantae</taxon>
        <taxon>Streptophyta</taxon>
        <taxon>Embryophyta</taxon>
        <taxon>Tracheophyta</taxon>
        <taxon>Spermatophyta</taxon>
        <taxon>Magnoliopsida</taxon>
        <taxon>eudicotyledons</taxon>
        <taxon>Gunneridae</taxon>
        <taxon>Pentapetalae</taxon>
        <taxon>rosids</taxon>
        <taxon>malvids</taxon>
        <taxon>Malvales</taxon>
        <taxon>Malvaceae</taxon>
        <taxon>Malvoideae</taxon>
        <taxon>Gossypium</taxon>
    </lineage>
</organism>
<sequence length="27" mass="3350">MYRARLGCYIMRIVYAFWLTSKALFLY</sequence>
<evidence type="ECO:0000313" key="2">
    <source>
        <dbReference type="Proteomes" id="UP000032142"/>
    </source>
</evidence>